<dbReference type="PaxDb" id="8022-A0A060Z1M4"/>
<accession>A0A060Z1M4</accession>
<keyword evidence="1" id="KW-0732">Signal</keyword>
<evidence type="ECO:0000313" key="3">
    <source>
        <dbReference type="Proteomes" id="UP000193380"/>
    </source>
</evidence>
<protein>
    <submittedName>
        <fullName evidence="2">Uncharacterized protein</fullName>
    </submittedName>
</protein>
<dbReference type="SUPFAM" id="SSF48366">
    <property type="entry name" value="Ras GEF"/>
    <property type="match status" value="1"/>
</dbReference>
<dbReference type="Proteomes" id="UP000193380">
    <property type="component" value="Unassembled WGS sequence"/>
</dbReference>
<dbReference type="EMBL" id="FR921988">
    <property type="protein sequence ID" value="CDQ95644.1"/>
    <property type="molecule type" value="Genomic_DNA"/>
</dbReference>
<name>A0A060Z1M4_ONCMY</name>
<dbReference type="AlphaFoldDB" id="A0A060Z1M4"/>
<gene>
    <name evidence="2" type="ORF">GSONMT00029243001</name>
</gene>
<evidence type="ECO:0000256" key="1">
    <source>
        <dbReference type="SAM" id="SignalP"/>
    </source>
</evidence>
<dbReference type="InterPro" id="IPR023578">
    <property type="entry name" value="Ras_GEF_dom_sf"/>
</dbReference>
<feature type="non-terminal residue" evidence="2">
    <location>
        <position position="1"/>
    </location>
</feature>
<reference evidence="2" key="2">
    <citation type="submission" date="2014-03" db="EMBL/GenBank/DDBJ databases">
        <authorList>
            <person name="Genoscope - CEA"/>
        </authorList>
    </citation>
    <scope>NUCLEOTIDE SEQUENCE</scope>
</reference>
<feature type="chain" id="PRO_5001592830" evidence="1">
    <location>
        <begin position="20"/>
        <end position="108"/>
    </location>
</feature>
<organism evidence="2 3">
    <name type="scientific">Oncorhynchus mykiss</name>
    <name type="common">Rainbow trout</name>
    <name type="synonym">Salmo gairdneri</name>
    <dbReference type="NCBI Taxonomy" id="8022"/>
    <lineage>
        <taxon>Eukaryota</taxon>
        <taxon>Metazoa</taxon>
        <taxon>Chordata</taxon>
        <taxon>Craniata</taxon>
        <taxon>Vertebrata</taxon>
        <taxon>Euteleostomi</taxon>
        <taxon>Actinopterygii</taxon>
        <taxon>Neopterygii</taxon>
        <taxon>Teleostei</taxon>
        <taxon>Protacanthopterygii</taxon>
        <taxon>Salmoniformes</taxon>
        <taxon>Salmonidae</taxon>
        <taxon>Salmoninae</taxon>
        <taxon>Oncorhynchus</taxon>
    </lineage>
</organism>
<sequence>RQYSLSLSLSLSLVSLSLSHSLCFLILFSEICGIGSPGGRVYDIECPFETDRSILHYLHTAPIFSEDGLYLASYESESPENQVEKDRWKALRSNILVKTKELKEHHGS</sequence>
<dbReference type="STRING" id="8022.A0A060Z1M4"/>
<evidence type="ECO:0000313" key="2">
    <source>
        <dbReference type="EMBL" id="CDQ95644.1"/>
    </source>
</evidence>
<reference evidence="2" key="1">
    <citation type="journal article" date="2014" name="Nat. Commun.">
        <title>The rainbow trout genome provides novel insights into evolution after whole-genome duplication in vertebrates.</title>
        <authorList>
            <person name="Berthelot C."/>
            <person name="Brunet F."/>
            <person name="Chalopin D."/>
            <person name="Juanchich A."/>
            <person name="Bernard M."/>
            <person name="Noel B."/>
            <person name="Bento P."/>
            <person name="Da Silva C."/>
            <person name="Labadie K."/>
            <person name="Alberti A."/>
            <person name="Aury J.M."/>
            <person name="Louis A."/>
            <person name="Dehais P."/>
            <person name="Bardou P."/>
            <person name="Montfort J."/>
            <person name="Klopp C."/>
            <person name="Cabau C."/>
            <person name="Gaspin C."/>
            <person name="Thorgaard G.H."/>
            <person name="Boussaha M."/>
            <person name="Quillet E."/>
            <person name="Guyomard R."/>
            <person name="Galiana D."/>
            <person name="Bobe J."/>
            <person name="Volff J.N."/>
            <person name="Genet C."/>
            <person name="Wincker P."/>
            <person name="Jaillon O."/>
            <person name="Roest Crollius H."/>
            <person name="Guiguen Y."/>
        </authorList>
    </citation>
    <scope>NUCLEOTIDE SEQUENCE [LARGE SCALE GENOMIC DNA]</scope>
</reference>
<proteinExistence type="predicted"/>
<feature type="signal peptide" evidence="1">
    <location>
        <begin position="1"/>
        <end position="19"/>
    </location>
</feature>